<reference evidence="2" key="1">
    <citation type="submission" date="2016-04" db="EMBL/GenBank/DDBJ databases">
        <authorList>
            <person name="Evans L.H."/>
            <person name="Alamgir A."/>
            <person name="Owens N."/>
            <person name="Weber N.D."/>
            <person name="Virtaneva K."/>
            <person name="Barbian K."/>
            <person name="Babar A."/>
            <person name="Rosenke K."/>
        </authorList>
    </citation>
    <scope>NUCLEOTIDE SEQUENCE</scope>
    <source>
        <strain evidence="2">86-2</strain>
    </source>
</reference>
<dbReference type="GO" id="GO:0016747">
    <property type="term" value="F:acyltransferase activity, transferring groups other than amino-acyl groups"/>
    <property type="evidence" value="ECO:0007669"/>
    <property type="project" value="InterPro"/>
</dbReference>
<dbReference type="CDD" id="cd04301">
    <property type="entry name" value="NAT_SF"/>
    <property type="match status" value="1"/>
</dbReference>
<protein>
    <recommendedName>
        <fullName evidence="1">N-acetyltransferase domain-containing protein</fullName>
    </recommendedName>
</protein>
<dbReference type="Gene3D" id="3.40.630.30">
    <property type="match status" value="1"/>
</dbReference>
<sequence length="139" mass="16392">MIISEAPYEDVLGLRRQVMYPDKDIEFVKLPDDDRGLHIGVYENDDLVSVMSIFLHGRDVQFRKLATRSEMQGKGYATALMEWLISYANDLKLDRLWCNARSEATDFYKKFGYSETDEFFSKNGYDYIVMERKFNHEFA</sequence>
<gene>
    <name evidence="2" type="ORF">KL86DYS2_11170</name>
</gene>
<dbReference type="InterPro" id="IPR000182">
    <property type="entry name" value="GNAT_dom"/>
</dbReference>
<dbReference type="Pfam" id="PF13673">
    <property type="entry name" value="Acetyltransf_10"/>
    <property type="match status" value="1"/>
</dbReference>
<evidence type="ECO:0000259" key="1">
    <source>
        <dbReference type="PROSITE" id="PS51186"/>
    </source>
</evidence>
<dbReference type="SUPFAM" id="SSF55729">
    <property type="entry name" value="Acyl-CoA N-acyltransferases (Nat)"/>
    <property type="match status" value="1"/>
</dbReference>
<dbReference type="RefSeq" id="WP_135104036.1">
    <property type="nucleotide sequence ID" value="NZ_LT599021.1"/>
</dbReference>
<proteinExistence type="predicted"/>
<dbReference type="EMBL" id="FLUL01000001">
    <property type="protein sequence ID" value="SBV96862.1"/>
    <property type="molecule type" value="Genomic_DNA"/>
</dbReference>
<dbReference type="InterPro" id="IPR016181">
    <property type="entry name" value="Acyl_CoA_acyltransferase"/>
</dbReference>
<organism evidence="2">
    <name type="scientific">uncultured Dysgonomonas sp</name>
    <dbReference type="NCBI Taxonomy" id="206096"/>
    <lineage>
        <taxon>Bacteria</taxon>
        <taxon>Pseudomonadati</taxon>
        <taxon>Bacteroidota</taxon>
        <taxon>Bacteroidia</taxon>
        <taxon>Bacteroidales</taxon>
        <taxon>Dysgonomonadaceae</taxon>
        <taxon>Dysgonomonas</taxon>
        <taxon>environmental samples</taxon>
    </lineage>
</organism>
<accession>A0A212JBT6</accession>
<feature type="domain" description="N-acetyltransferase" evidence="1">
    <location>
        <begin position="1"/>
        <end position="135"/>
    </location>
</feature>
<dbReference type="PROSITE" id="PS51186">
    <property type="entry name" value="GNAT"/>
    <property type="match status" value="1"/>
</dbReference>
<evidence type="ECO:0000313" key="2">
    <source>
        <dbReference type="EMBL" id="SBV96862.1"/>
    </source>
</evidence>
<dbReference type="AlphaFoldDB" id="A0A212JBT6"/>
<name>A0A212JBT6_9BACT</name>